<evidence type="ECO:0000313" key="3">
    <source>
        <dbReference type="Proteomes" id="UP000672657"/>
    </source>
</evidence>
<reference evidence="2 3" key="1">
    <citation type="submission" date="2021-03" db="EMBL/GenBank/DDBJ databases">
        <authorList>
            <person name="Peeters C."/>
        </authorList>
    </citation>
    <scope>NUCLEOTIDE SEQUENCE [LARGE SCALE GENOMIC DNA]</scope>
    <source>
        <strain evidence="2 3">LMG 26411</strain>
    </source>
</reference>
<keyword evidence="3" id="KW-1185">Reference proteome</keyword>
<evidence type="ECO:0000256" key="1">
    <source>
        <dbReference type="SAM" id="MobiDB-lite"/>
    </source>
</evidence>
<dbReference type="Proteomes" id="UP000672657">
    <property type="component" value="Unassembled WGS sequence"/>
</dbReference>
<feature type="region of interest" description="Disordered" evidence="1">
    <location>
        <begin position="32"/>
        <end position="53"/>
    </location>
</feature>
<comment type="caution">
    <text evidence="2">The sequence shown here is derived from an EMBL/GenBank/DDBJ whole genome shotgun (WGS) entry which is preliminary data.</text>
</comment>
<dbReference type="EMBL" id="CAJPVI010000037">
    <property type="protein sequence ID" value="CAG2156378.1"/>
    <property type="molecule type" value="Genomic_DNA"/>
</dbReference>
<name>A0ABN7Q9Y7_9BURK</name>
<evidence type="ECO:0000313" key="2">
    <source>
        <dbReference type="EMBL" id="CAG2156378.1"/>
    </source>
</evidence>
<protein>
    <submittedName>
        <fullName evidence="2">Uncharacterized protein</fullName>
    </submittedName>
</protein>
<accession>A0ABN7Q9Y7</accession>
<organism evidence="2 3">
    <name type="scientific">Cupriavidus numazuensis</name>
    <dbReference type="NCBI Taxonomy" id="221992"/>
    <lineage>
        <taxon>Bacteria</taxon>
        <taxon>Pseudomonadati</taxon>
        <taxon>Pseudomonadota</taxon>
        <taxon>Betaproteobacteria</taxon>
        <taxon>Burkholderiales</taxon>
        <taxon>Burkholderiaceae</taxon>
        <taxon>Cupriavidus</taxon>
    </lineage>
</organism>
<dbReference type="RefSeq" id="WP_211956216.1">
    <property type="nucleotide sequence ID" value="NZ_CAJPVI010000037.1"/>
</dbReference>
<proteinExistence type="predicted"/>
<sequence>MLEGRLSIIPASGFGDGIRMAYTIAARLDTGKGMPSGPTNCSNRLHRSPMASA</sequence>
<gene>
    <name evidence="2" type="ORF">LMG26411_05229</name>
</gene>